<evidence type="ECO:0000313" key="4">
    <source>
        <dbReference type="EMBL" id="SFL85800.1"/>
    </source>
</evidence>
<comment type="similarity">
    <text evidence="1">Belongs to the short-chain dehydrogenases/reductases (SDR) family.</text>
</comment>
<sequence>MNNIKHYQANKDLLCDRVILITGAGQGLGRAAALAFASHGATVILHGRKVKKLESVYDEIQALGREEAVIFPFDFDKAAEQDFQMIADAIASQLGRLDGILHNAAFTFGPMPLELHTLEQWRILLQINLLAPVALTRACLPLLKASPDASVIMTSDSHGHEPSAYWGGFAVAKAGVEALVKIQSQEWELLFPNLRINALIPGAVHSPQRTKTHPGEVKQRLPQPVDLMPSYLFFMGPDSKGISGKVLSCQEI</sequence>
<dbReference type="EMBL" id="CAJNAP010000012">
    <property type="protein sequence ID" value="CAE6503483.1"/>
    <property type="molecule type" value="Genomic_DNA"/>
</dbReference>
<dbReference type="Pfam" id="PF00106">
    <property type="entry name" value="adh_short"/>
    <property type="match status" value="1"/>
</dbReference>
<dbReference type="Proteomes" id="UP000199561">
    <property type="component" value="Unassembled WGS sequence"/>
</dbReference>
<dbReference type="PANTHER" id="PTHR42901">
    <property type="entry name" value="ALCOHOL DEHYDROGENASE"/>
    <property type="match status" value="1"/>
</dbReference>
<evidence type="ECO:0000313" key="3">
    <source>
        <dbReference type="EMBL" id="CAE6503483.1"/>
    </source>
</evidence>
<organism evidence="4 5">
    <name type="scientific">Nitrosomonas nitrosa</name>
    <dbReference type="NCBI Taxonomy" id="52442"/>
    <lineage>
        <taxon>Bacteria</taxon>
        <taxon>Pseudomonadati</taxon>
        <taxon>Pseudomonadota</taxon>
        <taxon>Betaproteobacteria</taxon>
        <taxon>Nitrosomonadales</taxon>
        <taxon>Nitrosomonadaceae</taxon>
        <taxon>Nitrosomonas</taxon>
    </lineage>
</organism>
<dbReference type="InterPro" id="IPR036291">
    <property type="entry name" value="NAD(P)-bd_dom_sf"/>
</dbReference>
<keyword evidence="2" id="KW-0560">Oxidoreductase</keyword>
<dbReference type="RefSeq" id="WP_177182253.1">
    <property type="nucleotide sequence ID" value="NZ_CAJNAP010000012.1"/>
</dbReference>
<keyword evidence="5" id="KW-1185">Reference proteome</keyword>
<proteinExistence type="inferred from homology"/>
<dbReference type="Gene3D" id="3.40.50.720">
    <property type="entry name" value="NAD(P)-binding Rossmann-like Domain"/>
    <property type="match status" value="1"/>
</dbReference>
<dbReference type="SUPFAM" id="SSF51735">
    <property type="entry name" value="NAD(P)-binding Rossmann-fold domains"/>
    <property type="match status" value="1"/>
</dbReference>
<reference evidence="3" key="2">
    <citation type="submission" date="2021-02" db="EMBL/GenBank/DDBJ databases">
        <authorList>
            <person name="Han P."/>
        </authorList>
    </citation>
    <scope>NUCLEOTIDE SEQUENCE</scope>
    <source>
        <strain evidence="3">Nitrosomonas nitrosa 18-3D</strain>
    </source>
</reference>
<name>A0A1I4L460_9PROT</name>
<dbReference type="STRING" id="52442.SAMN05421880_101170"/>
<evidence type="ECO:0000256" key="1">
    <source>
        <dbReference type="ARBA" id="ARBA00006484"/>
    </source>
</evidence>
<dbReference type="PANTHER" id="PTHR42901:SF1">
    <property type="entry name" value="ALCOHOL DEHYDROGENASE"/>
    <property type="match status" value="1"/>
</dbReference>
<dbReference type="GO" id="GO:0016491">
    <property type="term" value="F:oxidoreductase activity"/>
    <property type="evidence" value="ECO:0007669"/>
    <property type="project" value="UniProtKB-KW"/>
</dbReference>
<protein>
    <submittedName>
        <fullName evidence="4">NAD(P)-dependent dehydrogenase, short-chain alcohol dehydrogenase family</fullName>
    </submittedName>
</protein>
<dbReference type="AlphaFoldDB" id="A0A1I4L460"/>
<dbReference type="PRINTS" id="PR00081">
    <property type="entry name" value="GDHRDH"/>
</dbReference>
<dbReference type="EMBL" id="FOUF01000001">
    <property type="protein sequence ID" value="SFL85800.1"/>
    <property type="molecule type" value="Genomic_DNA"/>
</dbReference>
<evidence type="ECO:0000256" key="2">
    <source>
        <dbReference type="ARBA" id="ARBA00023002"/>
    </source>
</evidence>
<reference evidence="4 5" key="1">
    <citation type="submission" date="2016-10" db="EMBL/GenBank/DDBJ databases">
        <authorList>
            <person name="de Groot N.N."/>
        </authorList>
    </citation>
    <scope>NUCLEOTIDE SEQUENCE [LARGE SCALE GENOMIC DNA]</scope>
    <source>
        <strain evidence="4 5">Nm146</strain>
    </source>
</reference>
<dbReference type="Proteomes" id="UP000601736">
    <property type="component" value="Unassembled WGS sequence"/>
</dbReference>
<dbReference type="InterPro" id="IPR002347">
    <property type="entry name" value="SDR_fam"/>
</dbReference>
<evidence type="ECO:0000313" key="5">
    <source>
        <dbReference type="Proteomes" id="UP000199561"/>
    </source>
</evidence>
<accession>A0A1I4L460</accession>
<gene>
    <name evidence="3" type="ORF">NMYAN_20357</name>
    <name evidence="4" type="ORF">SAMN05421880_101170</name>
</gene>